<keyword evidence="7 15" id="KW-0548">Nucleotidyltransferase</keyword>
<dbReference type="Pfam" id="PF01687">
    <property type="entry name" value="Flavokinase"/>
    <property type="match status" value="1"/>
</dbReference>
<dbReference type="InterPro" id="IPR015864">
    <property type="entry name" value="FAD_synthase"/>
</dbReference>
<dbReference type="CDD" id="cd02064">
    <property type="entry name" value="FAD_synthetase_N"/>
    <property type="match status" value="1"/>
</dbReference>
<dbReference type="GO" id="GO:0009398">
    <property type="term" value="P:FMN biosynthetic process"/>
    <property type="evidence" value="ECO:0007669"/>
    <property type="project" value="UniProtKB-UniRule"/>
</dbReference>
<evidence type="ECO:0000256" key="8">
    <source>
        <dbReference type="ARBA" id="ARBA00022741"/>
    </source>
</evidence>
<evidence type="ECO:0000256" key="2">
    <source>
        <dbReference type="ARBA" id="ARBA00004726"/>
    </source>
</evidence>
<dbReference type="NCBIfam" id="TIGR00083">
    <property type="entry name" value="ribF"/>
    <property type="match status" value="1"/>
</dbReference>
<dbReference type="SMART" id="SM00904">
    <property type="entry name" value="Flavokinase"/>
    <property type="match status" value="1"/>
</dbReference>
<dbReference type="FunFam" id="3.40.50.620:FF:000021">
    <property type="entry name" value="Riboflavin biosynthesis protein"/>
    <property type="match status" value="1"/>
</dbReference>
<evidence type="ECO:0000256" key="6">
    <source>
        <dbReference type="ARBA" id="ARBA00022679"/>
    </source>
</evidence>
<comment type="pathway">
    <text evidence="3 15">Cofactor biosynthesis; FMN biosynthesis; FMN from riboflavin (ATP route): step 1/1.</text>
</comment>
<dbReference type="InterPro" id="IPR002606">
    <property type="entry name" value="Riboflavin_kinase_bac"/>
</dbReference>
<dbReference type="AlphaFoldDB" id="A0AB35BW44"/>
<dbReference type="EC" id="2.7.7.2" evidence="15"/>
<evidence type="ECO:0000256" key="7">
    <source>
        <dbReference type="ARBA" id="ARBA00022695"/>
    </source>
</evidence>
<proteinExistence type="inferred from homology"/>
<keyword evidence="9 15" id="KW-0418">Kinase</keyword>
<dbReference type="SUPFAM" id="SSF52374">
    <property type="entry name" value="Nucleotidylyl transferase"/>
    <property type="match status" value="1"/>
</dbReference>
<evidence type="ECO:0000256" key="3">
    <source>
        <dbReference type="ARBA" id="ARBA00005201"/>
    </source>
</evidence>
<reference evidence="17" key="1">
    <citation type="submission" date="2021-03" db="EMBL/GenBank/DDBJ databases">
        <title>Identification and antibiotic profiling of Wohlfahrtiimonas chitiniclastica, an underestimated human pathogen.</title>
        <authorList>
            <person name="Kopf A."/>
            <person name="Bunk B."/>
            <person name="Coldewey S."/>
            <person name="Gunzer F."/>
            <person name="Riedel T."/>
            <person name="Schroettner P."/>
        </authorList>
    </citation>
    <scope>NUCLEOTIDE SEQUENCE</scope>
    <source>
        <strain evidence="17">DSM 100917</strain>
    </source>
</reference>
<protein>
    <recommendedName>
        <fullName evidence="15">Riboflavin biosynthesis protein</fullName>
    </recommendedName>
    <domain>
        <recommendedName>
            <fullName evidence="15">Riboflavin kinase</fullName>
            <ecNumber evidence="15">2.7.1.26</ecNumber>
        </recommendedName>
        <alternativeName>
            <fullName evidence="15">Flavokinase</fullName>
        </alternativeName>
    </domain>
    <domain>
        <recommendedName>
            <fullName evidence="15">FMN adenylyltransferase</fullName>
            <ecNumber evidence="15">2.7.7.2</ecNumber>
        </recommendedName>
        <alternativeName>
            <fullName evidence="15">FAD pyrophosphorylase</fullName>
        </alternativeName>
        <alternativeName>
            <fullName evidence="15">FAD synthase</fullName>
        </alternativeName>
    </domain>
</protein>
<dbReference type="GO" id="GO:0005524">
    <property type="term" value="F:ATP binding"/>
    <property type="evidence" value="ECO:0007669"/>
    <property type="project" value="UniProtKB-UniRule"/>
</dbReference>
<keyword evidence="10 15" id="KW-0274">FAD</keyword>
<comment type="function">
    <text evidence="1">Catalyzes the phosphorylation of riboflavin to FMN followed by the adenylation of FMN to FAD.</text>
</comment>
<keyword evidence="6 15" id="KW-0808">Transferase</keyword>
<dbReference type="Gene3D" id="2.40.30.30">
    <property type="entry name" value="Riboflavin kinase-like"/>
    <property type="match status" value="1"/>
</dbReference>
<evidence type="ECO:0000256" key="9">
    <source>
        <dbReference type="ARBA" id="ARBA00022777"/>
    </source>
</evidence>
<comment type="similarity">
    <text evidence="15">Belongs to the ribF family.</text>
</comment>
<evidence type="ECO:0000256" key="4">
    <source>
        <dbReference type="ARBA" id="ARBA00022630"/>
    </source>
</evidence>
<evidence type="ECO:0000256" key="10">
    <source>
        <dbReference type="ARBA" id="ARBA00022827"/>
    </source>
</evidence>
<dbReference type="GO" id="GO:0006747">
    <property type="term" value="P:FAD biosynthetic process"/>
    <property type="evidence" value="ECO:0007669"/>
    <property type="project" value="UniProtKB-UniRule"/>
</dbReference>
<dbReference type="SUPFAM" id="SSF82114">
    <property type="entry name" value="Riboflavin kinase-like"/>
    <property type="match status" value="1"/>
</dbReference>
<dbReference type="InterPro" id="IPR015865">
    <property type="entry name" value="Riboflavin_kinase_bac/euk"/>
</dbReference>
<name>A0AB35BW44_9GAMM</name>
<comment type="catalytic activity">
    <reaction evidence="14 15">
        <text>FMN + ATP + H(+) = FAD + diphosphate</text>
        <dbReference type="Rhea" id="RHEA:17237"/>
        <dbReference type="ChEBI" id="CHEBI:15378"/>
        <dbReference type="ChEBI" id="CHEBI:30616"/>
        <dbReference type="ChEBI" id="CHEBI:33019"/>
        <dbReference type="ChEBI" id="CHEBI:57692"/>
        <dbReference type="ChEBI" id="CHEBI:58210"/>
        <dbReference type="EC" id="2.7.7.2"/>
    </reaction>
</comment>
<evidence type="ECO:0000259" key="16">
    <source>
        <dbReference type="SMART" id="SM00904"/>
    </source>
</evidence>
<dbReference type="GO" id="GO:0008531">
    <property type="term" value="F:riboflavin kinase activity"/>
    <property type="evidence" value="ECO:0007669"/>
    <property type="project" value="UniProtKB-UniRule"/>
</dbReference>
<dbReference type="GO" id="GO:0003919">
    <property type="term" value="F:FMN adenylyltransferase activity"/>
    <property type="evidence" value="ECO:0007669"/>
    <property type="project" value="UniProtKB-UniRule"/>
</dbReference>
<dbReference type="EMBL" id="JAGIBU010000003">
    <property type="protein sequence ID" value="MBS7824485.1"/>
    <property type="molecule type" value="Genomic_DNA"/>
</dbReference>
<dbReference type="InterPro" id="IPR023465">
    <property type="entry name" value="Riboflavin_kinase_dom_sf"/>
</dbReference>
<dbReference type="Pfam" id="PF06574">
    <property type="entry name" value="FAD_syn"/>
    <property type="match status" value="1"/>
</dbReference>
<evidence type="ECO:0000313" key="18">
    <source>
        <dbReference type="Proteomes" id="UP000680020"/>
    </source>
</evidence>
<dbReference type="InterPro" id="IPR014729">
    <property type="entry name" value="Rossmann-like_a/b/a_fold"/>
</dbReference>
<evidence type="ECO:0000313" key="17">
    <source>
        <dbReference type="EMBL" id="MBS7824485.1"/>
    </source>
</evidence>
<accession>A0AB35BW44</accession>
<comment type="caution">
    <text evidence="17">The sequence shown here is derived from an EMBL/GenBank/DDBJ whole genome shotgun (WGS) entry which is preliminary data.</text>
</comment>
<keyword evidence="4 15" id="KW-0285">Flavoprotein</keyword>
<evidence type="ECO:0000256" key="13">
    <source>
        <dbReference type="ARBA" id="ARBA00047880"/>
    </source>
</evidence>
<gene>
    <name evidence="17" type="primary">ribF</name>
    <name evidence="17" type="ORF">J7561_04625</name>
</gene>
<dbReference type="PANTHER" id="PTHR22749">
    <property type="entry name" value="RIBOFLAVIN KINASE/FMN ADENYLYLTRANSFERASE"/>
    <property type="match status" value="1"/>
</dbReference>
<evidence type="ECO:0000256" key="5">
    <source>
        <dbReference type="ARBA" id="ARBA00022643"/>
    </source>
</evidence>
<keyword evidence="5 15" id="KW-0288">FMN</keyword>
<organism evidence="17 18">
    <name type="scientific">Wohlfahrtiimonas chitiniclastica</name>
    <dbReference type="NCBI Taxonomy" id="400946"/>
    <lineage>
        <taxon>Bacteria</taxon>
        <taxon>Pseudomonadati</taxon>
        <taxon>Pseudomonadota</taxon>
        <taxon>Gammaproteobacteria</taxon>
        <taxon>Cardiobacteriales</taxon>
        <taxon>Ignatzschineriaceae</taxon>
        <taxon>Wohlfahrtiimonas</taxon>
    </lineage>
</organism>
<keyword evidence="12" id="KW-0511">Multifunctional enzyme</keyword>
<dbReference type="PANTHER" id="PTHR22749:SF6">
    <property type="entry name" value="RIBOFLAVIN KINASE"/>
    <property type="match status" value="1"/>
</dbReference>
<comment type="pathway">
    <text evidence="2 15">Cofactor biosynthesis; FAD biosynthesis; FAD from FMN: step 1/1.</text>
</comment>
<dbReference type="Proteomes" id="UP000680020">
    <property type="component" value="Unassembled WGS sequence"/>
</dbReference>
<keyword evidence="11 15" id="KW-0067">ATP-binding</keyword>
<evidence type="ECO:0000256" key="12">
    <source>
        <dbReference type="ARBA" id="ARBA00023268"/>
    </source>
</evidence>
<dbReference type="InterPro" id="IPR023468">
    <property type="entry name" value="Riboflavin_kinase"/>
</dbReference>
<dbReference type="GO" id="GO:0009231">
    <property type="term" value="P:riboflavin biosynthetic process"/>
    <property type="evidence" value="ECO:0007669"/>
    <property type="project" value="InterPro"/>
</dbReference>
<feature type="domain" description="Riboflavin kinase" evidence="16">
    <location>
        <begin position="183"/>
        <end position="307"/>
    </location>
</feature>
<dbReference type="PIRSF" id="PIRSF004491">
    <property type="entry name" value="FAD_Synth"/>
    <property type="match status" value="1"/>
</dbReference>
<evidence type="ECO:0000256" key="14">
    <source>
        <dbReference type="ARBA" id="ARBA00049494"/>
    </source>
</evidence>
<evidence type="ECO:0000256" key="11">
    <source>
        <dbReference type="ARBA" id="ARBA00022840"/>
    </source>
</evidence>
<dbReference type="EC" id="2.7.1.26" evidence="15"/>
<comment type="catalytic activity">
    <reaction evidence="13 15">
        <text>riboflavin + ATP = FMN + ADP + H(+)</text>
        <dbReference type="Rhea" id="RHEA:14357"/>
        <dbReference type="ChEBI" id="CHEBI:15378"/>
        <dbReference type="ChEBI" id="CHEBI:30616"/>
        <dbReference type="ChEBI" id="CHEBI:57986"/>
        <dbReference type="ChEBI" id="CHEBI:58210"/>
        <dbReference type="ChEBI" id="CHEBI:456216"/>
        <dbReference type="EC" id="2.7.1.26"/>
    </reaction>
</comment>
<keyword evidence="8 15" id="KW-0547">Nucleotide-binding</keyword>
<sequence length="311" mass="35725">MYFTHLNLSLASNEFDGRAITIGSFDGLHVGHVKIINALNEHAKAHNLKRTLVTFNPLPPEYFKKGSFDRVMSLRDKLDYLKTHDLVDEVILIPFSQGMATITAESFLNDILLDTLEMKALFVGKDFRFGHKAQGDIEFLSNALKDDYHFRAIEDLEQDNIRVSSTKIREFLANNDLVLAEQFLGRRYSLIGKVVYGNQLARTWGMPTINVHLKHHFPLRGVFNVIADNLCTGKRYYGTANMGMRPTIDGKKLSLEVHLHNTNENLYGDHFKITFINKIRDEIKFNALEDLRKQIEHDITNSSTFFKDFSE</sequence>
<dbReference type="RefSeq" id="WP_213399257.1">
    <property type="nucleotide sequence ID" value="NZ_JAGIBR010000003.1"/>
</dbReference>
<evidence type="ECO:0000256" key="1">
    <source>
        <dbReference type="ARBA" id="ARBA00002121"/>
    </source>
</evidence>
<dbReference type="Gene3D" id="3.40.50.620">
    <property type="entry name" value="HUPs"/>
    <property type="match status" value="1"/>
</dbReference>
<evidence type="ECO:0000256" key="15">
    <source>
        <dbReference type="PIRNR" id="PIRNR004491"/>
    </source>
</evidence>